<keyword evidence="2" id="KW-0472">Membrane</keyword>
<accession>A0A0S1AZQ1</accession>
<proteinExistence type="inferred from homology"/>
<dbReference type="PATRIC" id="fig|128780.6.peg.1856"/>
<dbReference type="Proteomes" id="UP000061010">
    <property type="component" value="Chromosome"/>
</dbReference>
<dbReference type="SUPFAM" id="SSF56112">
    <property type="entry name" value="Protein kinase-like (PK-like)"/>
    <property type="match status" value="1"/>
</dbReference>
<evidence type="ECO:0000313" key="4">
    <source>
        <dbReference type="EMBL" id="ALJ28227.1"/>
    </source>
</evidence>
<evidence type="ECO:0000259" key="3">
    <source>
        <dbReference type="Pfam" id="PF03109"/>
    </source>
</evidence>
<dbReference type="Pfam" id="PF03109">
    <property type="entry name" value="ABC1"/>
    <property type="match status" value="1"/>
</dbReference>
<sequence>MRPPRISSLRRGIQIVVAALGFGLAWWRLRKTTPSVLAERLRETLEGLGTTFVKLGQGLSLRRDMLPDAYRVVLEDLHNRVPPFSSQLAEAAIKDAFGQPAATLFARFDAIPFAAASVAQVHRARTHDGQEAVVKVRRPGVVSQVKTDLLLLRLLVRILLPVWPQLRRQQPLALIDELGMQLLAEIDLDHEARNMRRLQSAIAGLPGVMMPRVVEPYVSPNVLVQEYSSGGVVTDFAGSDRGRAIADQLFNAYLHLLFVRGVYHADPHPGNLFAMADGRLCLHDFGSIGYLDPKARLALARMIAAVPYADADEVLDSALLLGFIVAPVDRREYTRAIGEILDKLESLPVTEWSLAEMVWRISRLGGGERFRLPRHLLVLIRTLFLVENTIRQLDPEFNLLGSFELHRETLAASLSKEAARSRRPVAERAARTADSLSTIASELLRSAMVDDGRPSLTMYHRGLEALQANISRTGNRLSVALITLGLYLAGSLLMQHSIGPRIWGDMPLFAVVAYLLALLLSLRLVLAISRSGHL</sequence>
<dbReference type="EMBL" id="CP012900">
    <property type="protein sequence ID" value="ALJ28227.1"/>
    <property type="molecule type" value="Genomic_DNA"/>
</dbReference>
<comment type="similarity">
    <text evidence="1">Belongs to the protein kinase superfamily. ADCK protein kinase family.</text>
</comment>
<dbReference type="InterPro" id="IPR050154">
    <property type="entry name" value="UbiB_kinase"/>
</dbReference>
<gene>
    <name evidence="4" type="ORF">AOT14_18500</name>
</gene>
<dbReference type="KEGG" id="sacz:AOT14_18500"/>
<dbReference type="PANTHER" id="PTHR10566:SF113">
    <property type="entry name" value="PROTEIN ACTIVITY OF BC1 COMPLEX KINASE 7, CHLOROPLASTIC"/>
    <property type="match status" value="1"/>
</dbReference>
<organism evidence="4 5">
    <name type="scientific">Stenotrophomonas acidaminiphila</name>
    <dbReference type="NCBI Taxonomy" id="128780"/>
    <lineage>
        <taxon>Bacteria</taxon>
        <taxon>Pseudomonadati</taxon>
        <taxon>Pseudomonadota</taxon>
        <taxon>Gammaproteobacteria</taxon>
        <taxon>Lysobacterales</taxon>
        <taxon>Lysobacteraceae</taxon>
        <taxon>Stenotrophomonas</taxon>
    </lineage>
</organism>
<evidence type="ECO:0000256" key="1">
    <source>
        <dbReference type="ARBA" id="ARBA00009670"/>
    </source>
</evidence>
<feature type="domain" description="ABC1 atypical kinase-like" evidence="3">
    <location>
        <begin position="77"/>
        <end position="315"/>
    </location>
</feature>
<feature type="transmembrane region" description="Helical" evidence="2">
    <location>
        <begin position="506"/>
        <end position="528"/>
    </location>
</feature>
<dbReference type="CDD" id="cd05121">
    <property type="entry name" value="ABC1_ADCK3-like"/>
    <property type="match status" value="1"/>
</dbReference>
<keyword evidence="5" id="KW-1185">Reference proteome</keyword>
<dbReference type="OrthoDB" id="9795390at2"/>
<keyword evidence="2" id="KW-1133">Transmembrane helix</keyword>
<feature type="transmembrane region" description="Helical" evidence="2">
    <location>
        <begin position="477"/>
        <end position="494"/>
    </location>
</feature>
<evidence type="ECO:0000256" key="2">
    <source>
        <dbReference type="SAM" id="Phobius"/>
    </source>
</evidence>
<dbReference type="PANTHER" id="PTHR10566">
    <property type="entry name" value="CHAPERONE-ACTIVITY OF BC1 COMPLEX CABC1 -RELATED"/>
    <property type="match status" value="1"/>
</dbReference>
<evidence type="ECO:0000313" key="5">
    <source>
        <dbReference type="Proteomes" id="UP000061010"/>
    </source>
</evidence>
<dbReference type="AlphaFoldDB" id="A0A0S1AZQ1"/>
<keyword evidence="4" id="KW-0830">Ubiquinone</keyword>
<reference evidence="4 5" key="1">
    <citation type="journal article" date="2015" name="Genome Announc.">
        <title>Complete Genome Sequencing of Stenotrophomonas acidaminiphila ZAC14D2_NAIMI4_2, a Multidrug-Resistant Strain Isolated from Sediments of a Polluted River in Mexico, Uncovers New Antibiotic Resistance Genes and a Novel Class-II Lasso Peptide Biosynthesis Gene Cluster.</title>
        <authorList>
            <person name="Vinuesa P."/>
            <person name="Ochoa-Sanchez L.E."/>
        </authorList>
    </citation>
    <scope>NUCLEOTIDE SEQUENCE [LARGE SCALE GENOMIC DNA]</scope>
    <source>
        <strain evidence="4 5">ZAC14D2_NAIMI4_2</strain>
    </source>
</reference>
<name>A0A0S1AZQ1_9GAMM</name>
<dbReference type="InterPro" id="IPR011009">
    <property type="entry name" value="Kinase-like_dom_sf"/>
</dbReference>
<keyword evidence="2" id="KW-0812">Transmembrane</keyword>
<protein>
    <submittedName>
        <fullName evidence="4">Ubiquinone biosynthesis protein</fullName>
    </submittedName>
</protein>
<dbReference type="InterPro" id="IPR004147">
    <property type="entry name" value="ABC1_dom"/>
</dbReference>